<proteinExistence type="predicted"/>
<dbReference type="SUPFAM" id="SSF53448">
    <property type="entry name" value="Nucleotide-diphospho-sugar transferases"/>
    <property type="match status" value="1"/>
</dbReference>
<accession>A0A259TZF2</accession>
<dbReference type="InterPro" id="IPR018641">
    <property type="entry name" value="Trfase_1_rSAM/seldom-assoc"/>
</dbReference>
<dbReference type="Proteomes" id="UP000216446">
    <property type="component" value="Unassembled WGS sequence"/>
</dbReference>
<evidence type="ECO:0000313" key="1">
    <source>
        <dbReference type="EMBL" id="OZC03070.1"/>
    </source>
</evidence>
<keyword evidence="2" id="KW-1185">Reference proteome</keyword>
<evidence type="ECO:0008006" key="3">
    <source>
        <dbReference type="Google" id="ProtNLM"/>
    </source>
</evidence>
<name>A0A259TZF2_9BACT</name>
<dbReference type="InParanoid" id="A0A259TZF2"/>
<organism evidence="1 2">
    <name type="scientific">Rubricoccus marinus</name>
    <dbReference type="NCBI Taxonomy" id="716817"/>
    <lineage>
        <taxon>Bacteria</taxon>
        <taxon>Pseudomonadati</taxon>
        <taxon>Rhodothermota</taxon>
        <taxon>Rhodothermia</taxon>
        <taxon>Rhodothermales</taxon>
        <taxon>Rubricoccaceae</taxon>
        <taxon>Rubricoccus</taxon>
    </lineage>
</organism>
<dbReference type="OrthoDB" id="9798250at2"/>
<evidence type="ECO:0000313" key="2">
    <source>
        <dbReference type="Proteomes" id="UP000216446"/>
    </source>
</evidence>
<sequence>MISGSCCLLVFAKVPRPGRVKTRLTPPLAPEAAARLYNAFLRDALDVYAAQATGEDPLGLGEPVAVRLYLNEPAPPGLAPEAVQVFEQAAGGLGEKMADAFAHAFAAGYERVVVVGTDHPTLPVELLGEAFRQLREPLACVVAPSDDGGYVFLGLNDLVPDIFEMDYSHRYVFVDTLDRVSRNSMTPVVLPGHYDVDDGDDLDRLLAEWHGGAPVGERTAAVLATLKT</sequence>
<dbReference type="EMBL" id="MQWB01000001">
    <property type="protein sequence ID" value="OZC03070.1"/>
    <property type="molecule type" value="Genomic_DNA"/>
</dbReference>
<dbReference type="NCBIfam" id="TIGR04282">
    <property type="entry name" value="glyco_like_cofC"/>
    <property type="match status" value="1"/>
</dbReference>
<dbReference type="Pfam" id="PF09837">
    <property type="entry name" value="DUF2064"/>
    <property type="match status" value="1"/>
</dbReference>
<dbReference type="Gene3D" id="3.90.550.10">
    <property type="entry name" value="Spore Coat Polysaccharide Biosynthesis Protein SpsA, Chain A"/>
    <property type="match status" value="1"/>
</dbReference>
<protein>
    <recommendedName>
        <fullName evidence="3">Glycosyltransferase</fullName>
    </recommendedName>
</protein>
<dbReference type="PANTHER" id="PTHR36529:SF1">
    <property type="entry name" value="GLYCOSYLTRANSFERASE"/>
    <property type="match status" value="1"/>
</dbReference>
<reference evidence="1 2" key="1">
    <citation type="submission" date="2016-11" db="EMBL/GenBank/DDBJ databases">
        <title>Study of marine rhodopsin-containing bacteria.</title>
        <authorList>
            <person name="Yoshizawa S."/>
            <person name="Kumagai Y."/>
            <person name="Kogure K."/>
        </authorList>
    </citation>
    <scope>NUCLEOTIDE SEQUENCE [LARGE SCALE GENOMIC DNA]</scope>
    <source>
        <strain evidence="1 2">SG-29</strain>
    </source>
</reference>
<dbReference type="InterPro" id="IPR029044">
    <property type="entry name" value="Nucleotide-diphossugar_trans"/>
</dbReference>
<dbReference type="PANTHER" id="PTHR36529">
    <property type="entry name" value="SLL1095 PROTEIN"/>
    <property type="match status" value="1"/>
</dbReference>
<comment type="caution">
    <text evidence="1">The sequence shown here is derived from an EMBL/GenBank/DDBJ whole genome shotgun (WGS) entry which is preliminary data.</text>
</comment>
<dbReference type="RefSeq" id="WP_094547999.1">
    <property type="nucleotide sequence ID" value="NZ_MQWB01000001.1"/>
</dbReference>
<dbReference type="AlphaFoldDB" id="A0A259TZF2"/>
<gene>
    <name evidence="1" type="ORF">BSZ36_08860</name>
</gene>